<name>A0A1H6QZP8_9GAMM</name>
<gene>
    <name evidence="3" type="ORF">SAMN05421831_10297</name>
</gene>
<accession>A0A1H6QZP8</accession>
<dbReference type="Proteomes" id="UP000242999">
    <property type="component" value="Unassembled WGS sequence"/>
</dbReference>
<evidence type="ECO:0000313" key="3">
    <source>
        <dbReference type="EMBL" id="SEI45687.1"/>
    </source>
</evidence>
<keyword evidence="1" id="KW-0175">Coiled coil</keyword>
<dbReference type="EMBL" id="FNYH01000002">
    <property type="protein sequence ID" value="SEI45687.1"/>
    <property type="molecule type" value="Genomic_DNA"/>
</dbReference>
<dbReference type="CDD" id="cd16170">
    <property type="entry name" value="MvaT_DBD"/>
    <property type="match status" value="1"/>
</dbReference>
<dbReference type="OrthoDB" id="6367018at2"/>
<dbReference type="AlphaFoldDB" id="A0A1H6QZP8"/>
<evidence type="ECO:0000313" key="4">
    <source>
        <dbReference type="Proteomes" id="UP000242999"/>
    </source>
</evidence>
<organism evidence="3 4">
    <name type="scientific">Allopseudospirillum japonicum</name>
    <dbReference type="NCBI Taxonomy" id="64971"/>
    <lineage>
        <taxon>Bacteria</taxon>
        <taxon>Pseudomonadati</taxon>
        <taxon>Pseudomonadota</taxon>
        <taxon>Gammaproteobacteria</taxon>
        <taxon>Oceanospirillales</taxon>
        <taxon>Oceanospirillaceae</taxon>
        <taxon>Allopseudospirillum</taxon>
    </lineage>
</organism>
<dbReference type="InterPro" id="IPR035616">
    <property type="entry name" value="MvaT_DBD"/>
</dbReference>
<protein>
    <submittedName>
        <fullName evidence="3">H-NS histone family protein</fullName>
    </submittedName>
</protein>
<dbReference type="RefSeq" id="WP_093308446.1">
    <property type="nucleotide sequence ID" value="NZ_FNYH01000002.1"/>
</dbReference>
<proteinExistence type="predicted"/>
<reference evidence="4" key="1">
    <citation type="submission" date="2016-10" db="EMBL/GenBank/DDBJ databases">
        <authorList>
            <person name="Varghese N."/>
            <person name="Submissions S."/>
        </authorList>
    </citation>
    <scope>NUCLEOTIDE SEQUENCE [LARGE SCALE GENOMIC DNA]</scope>
    <source>
        <strain evidence="4">DSM 7165</strain>
    </source>
</reference>
<feature type="domain" description="MvaT DNA-binding" evidence="2">
    <location>
        <begin position="84"/>
        <end position="120"/>
    </location>
</feature>
<dbReference type="Pfam" id="PF22055">
    <property type="entry name" value="MvaT_DBD"/>
    <property type="match status" value="1"/>
</dbReference>
<evidence type="ECO:0000259" key="2">
    <source>
        <dbReference type="Pfam" id="PF22055"/>
    </source>
</evidence>
<dbReference type="STRING" id="64971.SAMN05421831_10297"/>
<dbReference type="NCBIfam" id="NF041859">
    <property type="entry name" value="silencer_MvaTU"/>
    <property type="match status" value="1"/>
</dbReference>
<keyword evidence="4" id="KW-1185">Reference proteome</keyword>
<feature type="coiled-coil region" evidence="1">
    <location>
        <begin position="9"/>
        <end position="36"/>
    </location>
</feature>
<sequence>MNKKKLKDYLETERLLKQLGAQLRELENSTELQQELEFKKQLEELMDTYGFGPQDVIEVLCPNEAPNVAVAAAPVRKRRTRKEKVYRNPHTNEEIAIRGGNHNIFKAWKKEYGADTVESWLVEERA</sequence>
<evidence type="ECO:0000256" key="1">
    <source>
        <dbReference type="SAM" id="Coils"/>
    </source>
</evidence>